<dbReference type="GO" id="GO:0005700">
    <property type="term" value="C:polytene chromosome"/>
    <property type="evidence" value="ECO:0007669"/>
    <property type="project" value="TreeGrafter"/>
</dbReference>
<accession>A0A1A9VYF5</accession>
<evidence type="ECO:0000256" key="20">
    <source>
        <dbReference type="SAM" id="MobiDB-lite"/>
    </source>
</evidence>
<dbReference type="PROSITE" id="PS51571">
    <property type="entry name" value="SAM_MT43_PR_SET"/>
    <property type="match status" value="1"/>
</dbReference>
<dbReference type="GO" id="GO:0043516">
    <property type="term" value="P:regulation of DNA damage response, signal transduction by p53 class mediator"/>
    <property type="evidence" value="ECO:0007669"/>
    <property type="project" value="TreeGrafter"/>
</dbReference>
<evidence type="ECO:0000256" key="1">
    <source>
        <dbReference type="ARBA" id="ARBA00004123"/>
    </source>
</evidence>
<dbReference type="InterPro" id="IPR047266">
    <property type="entry name" value="KMT5A-like_SET"/>
</dbReference>
<evidence type="ECO:0000256" key="15">
    <source>
        <dbReference type="ARBA" id="ARBA00023306"/>
    </source>
</evidence>
<dbReference type="PROSITE" id="PS50280">
    <property type="entry name" value="SET"/>
    <property type="match status" value="1"/>
</dbReference>
<dbReference type="Proteomes" id="UP000078200">
    <property type="component" value="Unassembled WGS sequence"/>
</dbReference>
<keyword evidence="7" id="KW-0132">Cell division</keyword>
<dbReference type="STRING" id="7395.A0A1A9VYF5"/>
<feature type="compositionally biased region" description="Basic and acidic residues" evidence="20">
    <location>
        <begin position="66"/>
        <end position="79"/>
    </location>
</feature>
<evidence type="ECO:0000256" key="7">
    <source>
        <dbReference type="ARBA" id="ARBA00022618"/>
    </source>
</evidence>
<keyword evidence="14" id="KW-0539">Nucleus</keyword>
<keyword evidence="15" id="KW-0131">Cell cycle</keyword>
<sequence>MVRRRASKTVSNQAANNSGNSNGINNIASATHLLQEDQNFASPKRKDSRIEENSINCNGTVSGRSKTKDSSSNKIKNERSSGAISNTFIGGSSATRSQTRPIENFFRPAKKQYNQNNSIDSTQESKLNIHPTLSASLSSSHHQLGSHSFENLVATSYCLYDLCEDTNDSEQTDLSDEPPTLLEPPTMAFRTDSYATALDFSNHRASTRADSHSSSHSSSNTSATENIFLQEPVLTLNVDKSPNQASSIKINKTLEVEPKFASPTSLATSVLNGCFNHIVTLDGTSSKLDSKYRPYGSGHEYALMMLPENDNSSCDSGVAFVTFSSSTSHENSNQNSPALTAINNSRRRKPATPHRILCPSPIKVGQRLISPLSSPSTRKIVTGLSPRKSQRQLTTTATGNAGTTAISNKISKTRRRLNGHKEEAPYITSPYHHYQELKEEIDGDLDVILLDDDLEEEKCKPINSCKSIFSGTKCAGVNTQNPVGSIVNYTAIVDNKNKTASKSTKQTKTQTRIKYTVQKPSFRQQGAPSTAYNNGNREITECFPVRRSVRKTKTAVKEEMMRNLEQAILEERCDGLKIAYFEGKGRGVIAERRFQRGEFVIEYVGDLISTTEAAEREKLYALDESAGCYMYYFKHKNQQYCIDATEDTGKLGRLVNHSRNGNLMTKVVVVKQIPHLVLIAKDDIEAGEELCYDYGDRSKESLLHHPWLAF</sequence>
<keyword evidence="9" id="KW-0949">S-adenosyl-L-methionine</keyword>
<keyword evidence="13" id="KW-0804">Transcription</keyword>
<evidence type="ECO:0000256" key="11">
    <source>
        <dbReference type="ARBA" id="ARBA00022853"/>
    </source>
</evidence>
<dbReference type="GO" id="GO:0051301">
    <property type="term" value="P:cell division"/>
    <property type="evidence" value="ECO:0007669"/>
    <property type="project" value="UniProtKB-KW"/>
</dbReference>
<evidence type="ECO:0000313" key="23">
    <source>
        <dbReference type="Proteomes" id="UP000078200"/>
    </source>
</evidence>
<evidence type="ECO:0000256" key="10">
    <source>
        <dbReference type="ARBA" id="ARBA00022776"/>
    </source>
</evidence>
<dbReference type="EnsemblMetazoa" id="GAUT051725-RA">
    <property type="protein sequence ID" value="GAUT051725-PA"/>
    <property type="gene ID" value="GAUT051725"/>
</dbReference>
<dbReference type="EC" id="2.1.1.361" evidence="3"/>
<keyword evidence="6" id="KW-0489">Methyltransferase</keyword>
<evidence type="ECO:0000256" key="18">
    <source>
        <dbReference type="ARBA" id="ARBA00067793"/>
    </source>
</evidence>
<feature type="compositionally biased region" description="Polar residues" evidence="20">
    <location>
        <begin position="80"/>
        <end position="100"/>
    </location>
</feature>
<evidence type="ECO:0000256" key="9">
    <source>
        <dbReference type="ARBA" id="ARBA00022691"/>
    </source>
</evidence>
<keyword evidence="11" id="KW-0156">Chromatin regulator</keyword>
<comment type="subcellular location">
    <subcellularLocation>
        <location evidence="2">Chromosome</location>
    </subcellularLocation>
    <subcellularLocation>
        <location evidence="1">Nucleus</location>
    </subcellularLocation>
</comment>
<name>A0A1A9VYF5_GLOAU</name>
<evidence type="ECO:0000256" key="6">
    <source>
        <dbReference type="ARBA" id="ARBA00022603"/>
    </source>
</evidence>
<feature type="compositionally biased region" description="Low complexity" evidence="20">
    <location>
        <begin position="11"/>
        <end position="25"/>
    </location>
</feature>
<evidence type="ECO:0000256" key="12">
    <source>
        <dbReference type="ARBA" id="ARBA00023015"/>
    </source>
</evidence>
<keyword evidence="12" id="KW-0805">Transcription regulation</keyword>
<dbReference type="PANTHER" id="PTHR46167:SF1">
    <property type="entry name" value="N-LYSINE METHYLTRANSFERASE KMT5A"/>
    <property type="match status" value="1"/>
</dbReference>
<dbReference type="GO" id="GO:0032259">
    <property type="term" value="P:methylation"/>
    <property type="evidence" value="ECO:0007669"/>
    <property type="project" value="UniProtKB-KW"/>
</dbReference>
<dbReference type="Gene3D" id="2.170.270.10">
    <property type="entry name" value="SET domain"/>
    <property type="match status" value="1"/>
</dbReference>
<evidence type="ECO:0000256" key="2">
    <source>
        <dbReference type="ARBA" id="ARBA00004286"/>
    </source>
</evidence>
<evidence type="ECO:0000313" key="22">
    <source>
        <dbReference type="EnsemblMetazoa" id="GAUT051725-PA"/>
    </source>
</evidence>
<dbReference type="PANTHER" id="PTHR46167">
    <property type="entry name" value="N-LYSINE METHYLTRANSFERASE KMT5A"/>
    <property type="match status" value="1"/>
</dbReference>
<comment type="function">
    <text evidence="17">Histone methyltransferase that specifically monomethylates 'Lys-20' of histone H4. H4 'Lys-20' monomethylation is enriched during mitosis and represents a specific tag for epigenetic transcriptional repression. Mainly functions in euchromatin regions, thereby playing a central role in the silencing of euchromatic genes. Required for cell proliferation, possibly by contributing to the maintenance of proper higher-order structure of DNA and chromosome condensation during mitosis.</text>
</comment>
<evidence type="ECO:0000256" key="5">
    <source>
        <dbReference type="ARBA" id="ARBA00022491"/>
    </source>
</evidence>
<comment type="catalytic activity">
    <reaction evidence="16">
        <text>L-lysyl(20)-[histone H4] + S-adenosyl-L-methionine = N(6)-methyl-L-lysyl(20)-[histone H4] + S-adenosyl-L-homocysteine + H(+)</text>
        <dbReference type="Rhea" id="RHEA:60344"/>
        <dbReference type="Rhea" id="RHEA-COMP:15554"/>
        <dbReference type="Rhea" id="RHEA-COMP:15555"/>
        <dbReference type="ChEBI" id="CHEBI:15378"/>
        <dbReference type="ChEBI" id="CHEBI:29969"/>
        <dbReference type="ChEBI" id="CHEBI:57856"/>
        <dbReference type="ChEBI" id="CHEBI:59789"/>
        <dbReference type="ChEBI" id="CHEBI:61929"/>
        <dbReference type="EC" id="2.1.1.361"/>
    </reaction>
</comment>
<dbReference type="SUPFAM" id="SSF82199">
    <property type="entry name" value="SET domain"/>
    <property type="match status" value="1"/>
</dbReference>
<proteinExistence type="predicted"/>
<evidence type="ECO:0000256" key="3">
    <source>
        <dbReference type="ARBA" id="ARBA00012187"/>
    </source>
</evidence>
<dbReference type="GO" id="GO:0006357">
    <property type="term" value="P:regulation of transcription by RNA polymerase II"/>
    <property type="evidence" value="ECO:0007669"/>
    <property type="project" value="TreeGrafter"/>
</dbReference>
<organism evidence="22 23">
    <name type="scientific">Glossina austeni</name>
    <name type="common">Savannah tsetse fly</name>
    <dbReference type="NCBI Taxonomy" id="7395"/>
    <lineage>
        <taxon>Eukaryota</taxon>
        <taxon>Metazoa</taxon>
        <taxon>Ecdysozoa</taxon>
        <taxon>Arthropoda</taxon>
        <taxon>Hexapoda</taxon>
        <taxon>Insecta</taxon>
        <taxon>Pterygota</taxon>
        <taxon>Neoptera</taxon>
        <taxon>Endopterygota</taxon>
        <taxon>Diptera</taxon>
        <taxon>Brachycera</taxon>
        <taxon>Muscomorpha</taxon>
        <taxon>Hippoboscoidea</taxon>
        <taxon>Glossinidae</taxon>
        <taxon>Glossina</taxon>
    </lineage>
</organism>
<keyword evidence="23" id="KW-1185">Reference proteome</keyword>
<feature type="domain" description="SET" evidence="21">
    <location>
        <begin position="574"/>
        <end position="695"/>
    </location>
</feature>
<keyword evidence="4" id="KW-0158">Chromosome</keyword>
<dbReference type="SMART" id="SM00317">
    <property type="entry name" value="SET"/>
    <property type="match status" value="1"/>
</dbReference>
<dbReference type="GO" id="GO:0140944">
    <property type="term" value="F:histone H4K20 monomethyltransferase activity"/>
    <property type="evidence" value="ECO:0007669"/>
    <property type="project" value="UniProtKB-EC"/>
</dbReference>
<keyword evidence="10" id="KW-0498">Mitosis</keyword>
<evidence type="ECO:0000256" key="16">
    <source>
        <dbReference type="ARBA" id="ARBA00047784"/>
    </source>
</evidence>
<evidence type="ECO:0000259" key="21">
    <source>
        <dbReference type="PROSITE" id="PS50280"/>
    </source>
</evidence>
<keyword evidence="8" id="KW-0808">Transferase</keyword>
<feature type="compositionally biased region" description="Polar residues" evidence="20">
    <location>
        <begin position="53"/>
        <end position="65"/>
    </location>
</feature>
<evidence type="ECO:0000256" key="4">
    <source>
        <dbReference type="ARBA" id="ARBA00022454"/>
    </source>
</evidence>
<evidence type="ECO:0000256" key="14">
    <source>
        <dbReference type="ARBA" id="ARBA00023242"/>
    </source>
</evidence>
<protein>
    <recommendedName>
        <fullName evidence="18">Histone-lysine N-methyltransferase Set8</fullName>
        <ecNumber evidence="3">2.1.1.361</ecNumber>
    </recommendedName>
    <alternativeName>
        <fullName evidence="19">PR/SET domain-containing protein 07</fullName>
    </alternativeName>
</protein>
<dbReference type="Pfam" id="PF00856">
    <property type="entry name" value="SET"/>
    <property type="match status" value="1"/>
</dbReference>
<evidence type="ECO:0000256" key="19">
    <source>
        <dbReference type="ARBA" id="ARBA00081773"/>
    </source>
</evidence>
<dbReference type="AlphaFoldDB" id="A0A1A9VYF5"/>
<dbReference type="FunFam" id="2.170.270.10:FF:000053">
    <property type="entry name" value="Histone-lysine N-methyltransferase"/>
    <property type="match status" value="1"/>
</dbReference>
<dbReference type="InterPro" id="IPR046341">
    <property type="entry name" value="SET_dom_sf"/>
</dbReference>
<feature type="region of interest" description="Disordered" evidence="20">
    <location>
        <begin position="1"/>
        <end position="25"/>
    </location>
</feature>
<reference evidence="22" key="1">
    <citation type="submission" date="2020-05" db="UniProtKB">
        <authorList>
            <consortium name="EnsemblMetazoa"/>
        </authorList>
    </citation>
    <scope>IDENTIFICATION</scope>
    <source>
        <strain evidence="22">TTRI</strain>
    </source>
</reference>
<evidence type="ECO:0000256" key="8">
    <source>
        <dbReference type="ARBA" id="ARBA00022679"/>
    </source>
</evidence>
<dbReference type="CDD" id="cd10528">
    <property type="entry name" value="SET_SETD8"/>
    <property type="match status" value="1"/>
</dbReference>
<evidence type="ECO:0000256" key="13">
    <source>
        <dbReference type="ARBA" id="ARBA00023163"/>
    </source>
</evidence>
<feature type="region of interest" description="Disordered" evidence="20">
    <location>
        <begin position="39"/>
        <end position="100"/>
    </location>
</feature>
<dbReference type="InterPro" id="IPR001214">
    <property type="entry name" value="SET_dom"/>
</dbReference>
<dbReference type="InterPro" id="IPR016858">
    <property type="entry name" value="KMT5A-like"/>
</dbReference>
<dbReference type="GO" id="GO:0005634">
    <property type="term" value="C:nucleus"/>
    <property type="evidence" value="ECO:0007669"/>
    <property type="project" value="UniProtKB-SubCell"/>
</dbReference>
<dbReference type="VEuPathDB" id="VectorBase:GAUT051725"/>
<evidence type="ECO:0000256" key="17">
    <source>
        <dbReference type="ARBA" id="ARBA00055520"/>
    </source>
</evidence>
<keyword evidence="5" id="KW-0678">Repressor</keyword>
<dbReference type="InterPro" id="IPR051760">
    <property type="entry name" value="KMT5A"/>
</dbReference>